<dbReference type="FunFam" id="2.60.40.150:FF:000133">
    <property type="entry name" value="Pre-mRNA splicing helicase, putative"/>
    <property type="match status" value="1"/>
</dbReference>
<dbReference type="FunFam" id="1.10.3380.10:FF:000001">
    <property type="entry name" value="U5 small nuclear ribonucleoprotein helicase"/>
    <property type="match status" value="1"/>
</dbReference>
<dbReference type="OrthoDB" id="5575at2759"/>
<organism evidence="16">
    <name type="scientific">Saccharomyces paradoxus</name>
    <name type="common">Yeast</name>
    <name type="synonym">Saccharomyces douglasii</name>
    <dbReference type="NCBI Taxonomy" id="27291"/>
    <lineage>
        <taxon>Eukaryota</taxon>
        <taxon>Fungi</taxon>
        <taxon>Dikarya</taxon>
        <taxon>Ascomycota</taxon>
        <taxon>Saccharomycotina</taxon>
        <taxon>Saccharomycetes</taxon>
        <taxon>Saccharomycetales</taxon>
        <taxon>Saccharomycetaceae</taxon>
        <taxon>Saccharomyces</taxon>
    </lineage>
</organism>
<reference evidence="16" key="4">
    <citation type="submission" date="2025-08" db="UniProtKB">
        <authorList>
            <consortium name="RefSeq"/>
        </authorList>
    </citation>
    <scope>IDENTIFICATION</scope>
    <source>
        <strain evidence="16">CBS432</strain>
    </source>
</reference>
<dbReference type="KEGG" id="spao:SPAR_E02460"/>
<dbReference type="GO" id="GO:0016787">
    <property type="term" value="F:hydrolase activity"/>
    <property type="evidence" value="ECO:0007669"/>
    <property type="project" value="UniProtKB-KW"/>
</dbReference>
<dbReference type="FunFam" id="3.40.50.300:FF:000254">
    <property type="entry name" value="U5 small nuclear ribonucleoprotein helicase"/>
    <property type="match status" value="1"/>
</dbReference>
<dbReference type="GO" id="GO:0000393">
    <property type="term" value="P:spliceosomal conformational changes to generate catalytic conformation"/>
    <property type="evidence" value="ECO:0007669"/>
    <property type="project" value="UniProtKB-ARBA"/>
</dbReference>
<evidence type="ECO:0000256" key="5">
    <source>
        <dbReference type="ARBA" id="ARBA00022741"/>
    </source>
</evidence>
<dbReference type="PANTHER" id="PTHR47961">
    <property type="entry name" value="DNA POLYMERASE THETA, PUTATIVE (AFU_ORTHOLOGUE AFUA_1G05260)-RELATED"/>
    <property type="match status" value="1"/>
</dbReference>
<evidence type="ECO:0000259" key="15">
    <source>
        <dbReference type="PROSITE" id="PS51194"/>
    </source>
</evidence>
<dbReference type="InterPro" id="IPR011545">
    <property type="entry name" value="DEAD/DEAH_box_helicase_dom"/>
</dbReference>
<dbReference type="InterPro" id="IPR001623">
    <property type="entry name" value="DnaJ_domain"/>
</dbReference>
<dbReference type="SUPFAM" id="SSF81296">
    <property type="entry name" value="E set domains"/>
    <property type="match status" value="2"/>
</dbReference>
<dbReference type="CDD" id="cd18795">
    <property type="entry name" value="SF2_C_Ski2"/>
    <property type="match status" value="1"/>
</dbReference>
<dbReference type="PROSITE" id="PS51192">
    <property type="entry name" value="HELICASE_ATP_BIND_1"/>
    <property type="match status" value="2"/>
</dbReference>
<dbReference type="PIRSF" id="PIRSF039073">
    <property type="entry name" value="BRR2"/>
    <property type="match status" value="1"/>
</dbReference>
<comment type="catalytic activity">
    <reaction evidence="10">
        <text>ATP + H2O = ADP + phosphate + H(+)</text>
        <dbReference type="Rhea" id="RHEA:13065"/>
        <dbReference type="ChEBI" id="CHEBI:15377"/>
        <dbReference type="ChEBI" id="CHEBI:15378"/>
        <dbReference type="ChEBI" id="CHEBI:30616"/>
        <dbReference type="ChEBI" id="CHEBI:43474"/>
        <dbReference type="ChEBI" id="CHEBI:456216"/>
        <dbReference type="EC" id="3.6.4.13"/>
    </reaction>
</comment>
<dbReference type="InterPro" id="IPR014756">
    <property type="entry name" value="Ig_E-set"/>
</dbReference>
<dbReference type="InterPro" id="IPR057842">
    <property type="entry name" value="WH_MER3"/>
</dbReference>
<evidence type="ECO:0000256" key="11">
    <source>
        <dbReference type="SAM" id="Coils"/>
    </source>
</evidence>
<keyword evidence="4" id="KW-0677">Repeat</keyword>
<feature type="region of interest" description="Disordered" evidence="12">
    <location>
        <begin position="401"/>
        <end position="420"/>
    </location>
</feature>
<keyword evidence="6" id="KW-0378">Hydrolase</keyword>
<dbReference type="Gene3D" id="1.10.3380.10">
    <property type="entry name" value="Sec63 N-terminal domain-like domain"/>
    <property type="match status" value="2"/>
</dbReference>
<dbReference type="Gene3D" id="1.10.10.10">
    <property type="entry name" value="Winged helix-like DNA-binding domain superfamily/Winged helix DNA-binding domain"/>
    <property type="match status" value="2"/>
</dbReference>
<evidence type="ECO:0000256" key="12">
    <source>
        <dbReference type="SAM" id="MobiDB-lite"/>
    </source>
</evidence>
<keyword evidence="7 16" id="KW-0347">Helicase</keyword>
<keyword evidence="8" id="KW-0067">ATP-binding</keyword>
<dbReference type="Gene3D" id="2.60.40.150">
    <property type="entry name" value="C2 domain"/>
    <property type="match status" value="2"/>
</dbReference>
<dbReference type="GO" id="GO:0005524">
    <property type="term" value="F:ATP binding"/>
    <property type="evidence" value="ECO:0007669"/>
    <property type="project" value="UniProtKB-KW"/>
</dbReference>
<dbReference type="SUPFAM" id="SSF52540">
    <property type="entry name" value="P-loop containing nucleoside triphosphate hydrolases"/>
    <property type="match status" value="4"/>
</dbReference>
<dbReference type="InterPro" id="IPR041094">
    <property type="entry name" value="Brr2_helicase_PWI"/>
</dbReference>
<dbReference type="SUPFAM" id="SSF46785">
    <property type="entry name" value="Winged helix' DNA-binding domain"/>
    <property type="match status" value="2"/>
</dbReference>
<gene>
    <name evidence="16" type="primary">BRR2</name>
    <name evidence="16" type="ORF">SPAR_E02460</name>
</gene>
<name>A0A8B8UQE9_SACPA</name>
<evidence type="ECO:0000256" key="1">
    <source>
        <dbReference type="ARBA" id="ARBA00004123"/>
    </source>
</evidence>
<feature type="coiled-coil region" evidence="11">
    <location>
        <begin position="214"/>
        <end position="241"/>
    </location>
</feature>
<dbReference type="InterPro" id="IPR035892">
    <property type="entry name" value="C2_domain_sf"/>
</dbReference>
<evidence type="ECO:0000259" key="14">
    <source>
        <dbReference type="PROSITE" id="PS51192"/>
    </source>
</evidence>
<dbReference type="PROSITE" id="PS51194">
    <property type="entry name" value="HELICASE_CTER"/>
    <property type="match status" value="1"/>
</dbReference>
<evidence type="ECO:0000313" key="16">
    <source>
        <dbReference type="RefSeq" id="XP_033765989.1"/>
    </source>
</evidence>
<evidence type="ECO:0000256" key="9">
    <source>
        <dbReference type="ARBA" id="ARBA00023242"/>
    </source>
</evidence>
<dbReference type="SMART" id="SM00490">
    <property type="entry name" value="HELICc"/>
    <property type="match status" value="1"/>
</dbReference>
<dbReference type="InterPro" id="IPR014001">
    <property type="entry name" value="Helicase_ATP-bd"/>
</dbReference>
<reference evidence="16" key="1">
    <citation type="journal article" date="2017" name="Nat. Genet.">
        <title>Contrasting evolutionary genome dynamics between domesticated and wild yeasts.</title>
        <authorList>
            <person name="Yue J.X."/>
            <person name="Li J."/>
            <person name="Aigrain L."/>
            <person name="Hallin J."/>
            <person name="Persson K."/>
            <person name="Oliver K."/>
            <person name="Bergstrom A."/>
            <person name="Coupland P."/>
            <person name="Warringer J."/>
            <person name="Lagomarsino M.C."/>
            <person name="Fischer G."/>
            <person name="Durbin R."/>
            <person name="Liti G."/>
        </authorList>
    </citation>
    <scope>NUCLEOTIDE SEQUENCE</scope>
    <source>
        <strain evidence="16">CBS432</strain>
    </source>
</reference>
<dbReference type="Pfam" id="PF00270">
    <property type="entry name" value="DEAD"/>
    <property type="match status" value="2"/>
</dbReference>
<feature type="domain" description="Helicase ATP-binding" evidence="14">
    <location>
        <begin position="1358"/>
        <end position="1534"/>
    </location>
</feature>
<dbReference type="FunFam" id="1.10.150.20:FF:000013">
    <property type="entry name" value="U5 small nuclear ribonucleoprotein kDa helicase"/>
    <property type="match status" value="1"/>
</dbReference>
<dbReference type="FunFam" id="1.10.10.10:FF:000875">
    <property type="entry name" value="Pre-mRNA-splicing helicase BRR2"/>
    <property type="match status" value="1"/>
</dbReference>
<comment type="subcellular location">
    <subcellularLocation>
        <location evidence="2">Endoplasmic reticulum membrane</location>
        <topology evidence="2">Multi-pass membrane protein</topology>
    </subcellularLocation>
    <subcellularLocation>
        <location evidence="1">Nucleus</location>
    </subcellularLocation>
</comment>
<dbReference type="InterPro" id="IPR036390">
    <property type="entry name" value="WH_DNA-bd_sf"/>
</dbReference>
<dbReference type="Gene3D" id="3.40.50.300">
    <property type="entry name" value="P-loop containing nucleotide triphosphate hydrolases"/>
    <property type="match status" value="4"/>
</dbReference>
<keyword evidence="9" id="KW-0539">Nucleus</keyword>
<dbReference type="GeneID" id="54630231"/>
<dbReference type="FunFam" id="1.10.150.20:FF:000004">
    <property type="entry name" value="U5 small nuclear ribonucleoprotein helicase"/>
    <property type="match status" value="1"/>
</dbReference>
<protein>
    <recommendedName>
        <fullName evidence="3">RNA helicase</fullName>
        <ecNumber evidence="3">3.6.4.13</ecNumber>
    </recommendedName>
</protein>
<evidence type="ECO:0000256" key="3">
    <source>
        <dbReference type="ARBA" id="ARBA00012552"/>
    </source>
</evidence>
<dbReference type="GO" id="GO:0005682">
    <property type="term" value="C:U5 snRNP"/>
    <property type="evidence" value="ECO:0007669"/>
    <property type="project" value="UniProtKB-ARBA"/>
</dbReference>
<evidence type="ECO:0000256" key="7">
    <source>
        <dbReference type="ARBA" id="ARBA00022806"/>
    </source>
</evidence>
<dbReference type="Gene3D" id="1.10.150.20">
    <property type="entry name" value="5' to 3' exonuclease, C-terminal subdomain"/>
    <property type="match status" value="2"/>
</dbReference>
<accession>A0A8B8UQE9</accession>
<sequence length="2164" mass="246415">MTEHETRDKVKKIREIYRYDEMSNKVLKVDKRFMNISQNPQRDAEISQPKSMSGRISAKDMGQSLRSNVNKEIKESDVAVEKTEKSTSLRKIQQHSTILNSSSNFRLHYYPKSPSNVEVYEQVLLWVTEVLGNDIPHDLIIGTADILIKQLKENEENGDGNIEKRKEKIQDELGININTPKFTELVKLMKNLTDYEIHPDKTDKQAVAILADDEKSDEEEVAELSNNTNVLEREINDDDEEEEEEYDHNGVEVNLKTTNNRALPNIENDIIKLSDDKRSNIESIPIYSIDEFFLQRKLRSELDYKDTSAIQDLSEKILHEIKSYERNPVALEQKLVYLLDFENIPLAEFILKNRSAIFWGIRLAKSTENEIPNVIEEMVVNGLDDLVEQYKFRNTAFAKRELDSGDDQPQSSEAKRTKFSNPAIPPVVDLEKIRFDESSKLMTVTKVSLPEGSFKRVKPQYDEIHIPAPKKPVIDYELKEIASLPAWCQEAFPSSETMSFNPIQSKVFNAAFEGDSNMLICAPTGSGKTNIALLTILKALSHYYNPTTKSLNLSAFKIVYIAPLKALVQEQVREFQRRLAFLGIKVAELTGDSRLSRKQIEETQILVSTPEKWDITTRNSNNLAIVELVHLLIIDEIHLLHDERGPVLESIVARTFWASKYGQECPRIIGLSATLPNYEDVGRFLRVPKEGLFYFDSSFRPCPLSQQFCGIKERNSLKKLKAMNDVCYEKVLESINEGNQIIVFVHSRKETSRTATWLKKKFMEENIAHKLTKNDSGSKQILKTEAANVIDPSLRKLIESGIGTHHAGLARNDRSLSEDLFADGLLQVLVCTATLAWGVNLPAHTVIIKGTDVYSPEKGSWEQLSPQDVLQMLGRAGRPRYDTFGEGIIITDQSNIQYYLSVLNQQLPIESQFVSKLVDNLNAEVVAGNIKCRSDAVNWLSYTYLYVRMLASPTLYKIPDISEDRQLKKFRESLIHSALGILKEQELVLYDAENDVVEATDLGNIASSFYINHASMNVYNRELDEHTTQIDLFRIFAMSEEFKYISVRYEEKRELKQLLEKAPIPIREDIDDPLAKVNVLLQSYFSQLKFEGFALNADMVFIHQNAGRLLRAMFEICLKRGWGHPTRMLLNFCKSATTRMWPTNSPLRQFKKCPVEVIKRLEASTVPWGDYLQLETPAEVGRAIRSEKYGKQVYDLLRRFPKISVTCNAQPITRSVIRFNVEIIADWMWDMKIHGSLQPFLLMLEDTDGDSILFYDLLFITPDMMGREFTFSFTHELKQHNQNNLPPNFFLTVISENWWHSESEIPVSFSGFKLPNKFPPPTPLLENINISTSELGNDDFSEVFGFKTFNKIQSQVFESLYNSNDSVFVGSAKGSGKTAIAELALLNHWRQNKGRAVYINSSEKKIDAVLSEWNKRLSHLAGGKTINKLGNDPSLNLRLLAKSHVLLATPVQFELLSRRWRQRKNIQSLELVIYDDAHEISQGVYGAVYETLISRMIFIATQLEKKIRFVCLSNCLANARDFGEWAGMTKSNIYNFSPSERVEPLEINIQSFKDVEHISFNSSMLQMAFEASAAAAANRNSSSVFLSSRKDCVEVASAFMRFSKAIQWDMLNAEEEQVVAYVEKLTDSHLRAPLKHGVGILYKGMAPNDERIVKKLFEYGAVSVLLISKDCSAFACKTDEVIILGTNFYDGAEHKYMSYTINELLEMVGLANGNDSMAGKVLILTSHNMKTYYKKFLIEPLPTESFLQYIIHDTLNNEIANSIIHSKQDCVDWFTYSYFYRRIHVNPSYYGVRDTSPYGISVFLTNLVETSLNDLVESSFIEIDDTETETKAEVKGGDDEATEMISALNNGLIASHYGVSFFTIQSFVSSLSNTSTLKDMLYVLSTAVEFESIPLRKGDRALLVRLSKKLPLKFPGDASSDSVSLKVFLLLQAYFSRVELPVDFQNDLRDILEKVVSLINVVVDILSANGYLNATTAMDLAQMLIQGVWDVDNPLRQIPHFNNKILEKCKEINVETVYDIMALEDDERDEILTLTGSQLAQVAAFVNNYPNVELTYSLNNSDSLTSGAKQKITIQLTRDVEPESLQVTSEKYPFDKLEGWWLVLGDVSEKELYAIKKVTLNKETQHYELEFDTPTSGKHNLTIWCVCDSYLDADKELSFEINVK</sequence>
<dbReference type="GO" id="GO:0003676">
    <property type="term" value="F:nucleic acid binding"/>
    <property type="evidence" value="ECO:0007669"/>
    <property type="project" value="InterPro"/>
</dbReference>
<dbReference type="FunFam" id="3.40.50.300:FF:000062">
    <property type="entry name" value="U5 small nuclear ribonucleoprotein helicase"/>
    <property type="match status" value="1"/>
</dbReference>
<feature type="domain" description="Helicase C-terminal" evidence="15">
    <location>
        <begin position="727"/>
        <end position="922"/>
    </location>
</feature>
<dbReference type="SUPFAM" id="SSF158702">
    <property type="entry name" value="Sec63 N-terminal domain-like"/>
    <property type="match status" value="2"/>
</dbReference>
<dbReference type="EC" id="3.6.4.13" evidence="3"/>
<dbReference type="SMART" id="SM00487">
    <property type="entry name" value="DEXDc"/>
    <property type="match status" value="2"/>
</dbReference>
<reference evidence="16" key="3">
    <citation type="submission" date="2025-07" db="EMBL/GenBank/DDBJ databases">
        <authorList>
            <consortium name="NCBI Genome Project"/>
        </authorList>
    </citation>
    <scope>NUCLEOTIDE SEQUENCE</scope>
    <source>
        <strain evidence="16">CBS432</strain>
    </source>
</reference>
<evidence type="ECO:0000259" key="13">
    <source>
        <dbReference type="PROSITE" id="PS50076"/>
    </source>
</evidence>
<keyword evidence="11" id="KW-0175">Coiled coil</keyword>
<feature type="region of interest" description="Disordered" evidence="12">
    <location>
        <begin position="40"/>
        <end position="64"/>
    </location>
</feature>
<dbReference type="Pfam" id="PF23445">
    <property type="entry name" value="WHD_SNRNP200"/>
    <property type="match status" value="2"/>
</dbReference>
<dbReference type="CDD" id="cd18021">
    <property type="entry name" value="DEXHc_Brr2_2"/>
    <property type="match status" value="1"/>
</dbReference>
<dbReference type="InterPro" id="IPR027417">
    <property type="entry name" value="P-loop_NTPase"/>
</dbReference>
<dbReference type="VEuPathDB" id="FungiDB:SPAR_E02460"/>
<dbReference type="InterPro" id="IPR036388">
    <property type="entry name" value="WH-like_DNA-bd_sf"/>
</dbReference>
<reference evidence="16" key="2">
    <citation type="submission" date="2020-01" db="EMBL/GenBank/DDBJ databases">
        <title>Population-level Yeast Reference Genomes.</title>
        <authorList>
            <person name="Yue J.-X."/>
        </authorList>
    </citation>
    <scope>NUCLEOTIDE SEQUENCE</scope>
    <source>
        <strain evidence="16">CBS432</strain>
    </source>
</reference>
<dbReference type="Pfam" id="PF18149">
    <property type="entry name" value="Helicase_PWI"/>
    <property type="match status" value="1"/>
</dbReference>
<dbReference type="RefSeq" id="XP_033765989.1">
    <property type="nucleotide sequence ID" value="XM_033910098.1"/>
</dbReference>
<dbReference type="PROSITE" id="PS50076">
    <property type="entry name" value="DNAJ_2"/>
    <property type="match status" value="1"/>
</dbReference>
<dbReference type="Pfam" id="PF21188">
    <property type="entry name" value="BRR2_plug"/>
    <property type="match status" value="1"/>
</dbReference>
<evidence type="ECO:0000256" key="6">
    <source>
        <dbReference type="ARBA" id="ARBA00022801"/>
    </source>
</evidence>
<proteinExistence type="predicted"/>
<dbReference type="Pfam" id="PF00271">
    <property type="entry name" value="Helicase_C"/>
    <property type="match status" value="1"/>
</dbReference>
<evidence type="ECO:0000256" key="4">
    <source>
        <dbReference type="ARBA" id="ARBA00022737"/>
    </source>
</evidence>
<dbReference type="FunFam" id="3.40.50.300:FF:000102">
    <property type="entry name" value="RNA helicase, activating signal cointegrator 1"/>
    <property type="match status" value="1"/>
</dbReference>
<dbReference type="InterPro" id="IPR050474">
    <property type="entry name" value="Hel308_SKI2-like"/>
</dbReference>
<keyword evidence="5" id="KW-0547">Nucleotide-binding</keyword>
<evidence type="ECO:0000256" key="10">
    <source>
        <dbReference type="ARBA" id="ARBA00047984"/>
    </source>
</evidence>
<dbReference type="InterPro" id="IPR048863">
    <property type="entry name" value="BRR2_plug"/>
</dbReference>
<dbReference type="GO" id="GO:0005789">
    <property type="term" value="C:endoplasmic reticulum membrane"/>
    <property type="evidence" value="ECO:0007669"/>
    <property type="project" value="UniProtKB-SubCell"/>
</dbReference>
<dbReference type="PANTHER" id="PTHR47961:SF4">
    <property type="entry name" value="ACTIVATING SIGNAL COINTEGRATOR 1 COMPLEX SUBUNIT 3"/>
    <property type="match status" value="1"/>
</dbReference>
<dbReference type="SMART" id="SM00973">
    <property type="entry name" value="Sec63"/>
    <property type="match status" value="2"/>
</dbReference>
<feature type="domain" description="J" evidence="13">
    <location>
        <begin position="168"/>
        <end position="250"/>
    </location>
</feature>
<dbReference type="InterPro" id="IPR001650">
    <property type="entry name" value="Helicase_C-like"/>
</dbReference>
<feature type="domain" description="Helicase ATP-binding" evidence="14">
    <location>
        <begin position="509"/>
        <end position="693"/>
    </location>
</feature>
<dbReference type="Pfam" id="PF02889">
    <property type="entry name" value="Sec63"/>
    <property type="match status" value="2"/>
</dbReference>
<dbReference type="GO" id="GO:0003724">
    <property type="term" value="F:RNA helicase activity"/>
    <property type="evidence" value="ECO:0007669"/>
    <property type="project" value="UniProtKB-EC"/>
</dbReference>
<evidence type="ECO:0000256" key="2">
    <source>
        <dbReference type="ARBA" id="ARBA00004477"/>
    </source>
</evidence>
<evidence type="ECO:0000256" key="8">
    <source>
        <dbReference type="ARBA" id="ARBA00022840"/>
    </source>
</evidence>
<dbReference type="FunFam" id="1.10.10.10:FF:000024">
    <property type="entry name" value="U5 small nuclear ribonucleoprotein helicase"/>
    <property type="match status" value="1"/>
</dbReference>
<dbReference type="InterPro" id="IPR004179">
    <property type="entry name" value="Sec63-dom"/>
</dbReference>